<sequence>MENKERRPKTEVQGLNENHLRVISGTLRLIEKDMDEMERYLRNAPQGRMYETRDDLTESQKEKVLKIIKTVKECINEFANMLHFEPNQESLSGIIRGTLSIHWVNACDIEPKKLKAYGMVDPDNIERLSFYTQKIMDLLHGF</sequence>
<dbReference type="OrthoDB" id="9900696at2"/>
<keyword evidence="2" id="KW-1185">Reference proteome</keyword>
<accession>A0A3G1KS13</accession>
<name>A0A3G1KS13_FORW1</name>
<evidence type="ECO:0000313" key="2">
    <source>
        <dbReference type="Proteomes" id="UP000323521"/>
    </source>
</evidence>
<organism evidence="1 2">
    <name type="scientific">Formimonas warabiya</name>
    <dbReference type="NCBI Taxonomy" id="1761012"/>
    <lineage>
        <taxon>Bacteria</taxon>
        <taxon>Bacillati</taxon>
        <taxon>Bacillota</taxon>
        <taxon>Clostridia</taxon>
        <taxon>Eubacteriales</taxon>
        <taxon>Peptococcaceae</taxon>
        <taxon>Candidatus Formimonas</taxon>
    </lineage>
</organism>
<dbReference type="KEGG" id="fwa:DCMF_11070"/>
<gene>
    <name evidence="1" type="ORF">DCMF_11070</name>
</gene>
<reference evidence="1 2" key="1">
    <citation type="submission" date="2016-10" db="EMBL/GenBank/DDBJ databases">
        <title>Complete Genome Sequence of Peptococcaceae strain DCMF.</title>
        <authorList>
            <person name="Edwards R.J."/>
            <person name="Holland S.I."/>
            <person name="Deshpande N.P."/>
            <person name="Wong Y.K."/>
            <person name="Ertan H."/>
            <person name="Manefield M."/>
            <person name="Russell T.L."/>
            <person name="Lee M.J."/>
        </authorList>
    </citation>
    <scope>NUCLEOTIDE SEQUENCE [LARGE SCALE GENOMIC DNA]</scope>
    <source>
        <strain evidence="1 2">DCMF</strain>
    </source>
</reference>
<evidence type="ECO:0000313" key="1">
    <source>
        <dbReference type="EMBL" id="ATW25236.1"/>
    </source>
</evidence>
<proteinExistence type="predicted"/>
<dbReference type="AlphaFoldDB" id="A0A3G1KS13"/>
<protein>
    <submittedName>
        <fullName evidence="1">Uncharacterized protein</fullName>
    </submittedName>
</protein>
<dbReference type="Proteomes" id="UP000323521">
    <property type="component" value="Chromosome"/>
</dbReference>
<dbReference type="RefSeq" id="WP_148134493.1">
    <property type="nucleotide sequence ID" value="NZ_CP017634.1"/>
</dbReference>
<dbReference type="EMBL" id="CP017634">
    <property type="protein sequence ID" value="ATW25236.1"/>
    <property type="molecule type" value="Genomic_DNA"/>
</dbReference>